<evidence type="ECO:0000313" key="1">
    <source>
        <dbReference type="EMBL" id="TFW27447.1"/>
    </source>
</evidence>
<sequence>MTKLHVLDALAEKCRVGLATLADQSDSMFAGFPTATCGNAAEIVGRVLKEQAGYDGQYVEGNKHPKLKPGQSHAWYEVGDYIIDITYDQFEGTGLAGWVFQRGHGWHAEFADVSYTPGFNTPSTWKSYPYDGYEAVMLELQIKPAT</sequence>
<proteinExistence type="predicted"/>
<dbReference type="RefSeq" id="WP_135192141.1">
    <property type="nucleotide sequence ID" value="NZ_SPUM01000150.1"/>
</dbReference>
<accession>A0A4Y9SPP5</accession>
<dbReference type="Proteomes" id="UP000297258">
    <property type="component" value="Unassembled WGS sequence"/>
</dbReference>
<keyword evidence="2" id="KW-1185">Reference proteome</keyword>
<comment type="caution">
    <text evidence="1">The sequence shown here is derived from an EMBL/GenBank/DDBJ whole genome shotgun (WGS) entry which is preliminary data.</text>
</comment>
<name>A0A4Y9SPP5_9BURK</name>
<reference evidence="1 2" key="1">
    <citation type="submission" date="2019-03" db="EMBL/GenBank/DDBJ databases">
        <title>Draft genome of Massilia hortus sp. nov., a novel bacterial species of the Oxalobacteraceae family.</title>
        <authorList>
            <person name="Peta V."/>
            <person name="Raths R."/>
            <person name="Bucking H."/>
        </authorList>
    </citation>
    <scope>NUCLEOTIDE SEQUENCE [LARGE SCALE GENOMIC DNA]</scope>
    <source>
        <strain evidence="1 2">ONC3</strain>
    </source>
</reference>
<protein>
    <submittedName>
        <fullName evidence="1">Uncharacterized protein</fullName>
    </submittedName>
</protein>
<organism evidence="1 2">
    <name type="scientific">Massilia horti</name>
    <dbReference type="NCBI Taxonomy" id="2562153"/>
    <lineage>
        <taxon>Bacteria</taxon>
        <taxon>Pseudomonadati</taxon>
        <taxon>Pseudomonadota</taxon>
        <taxon>Betaproteobacteria</taxon>
        <taxon>Burkholderiales</taxon>
        <taxon>Oxalobacteraceae</taxon>
        <taxon>Telluria group</taxon>
        <taxon>Massilia</taxon>
    </lineage>
</organism>
<evidence type="ECO:0000313" key="2">
    <source>
        <dbReference type="Proteomes" id="UP000297258"/>
    </source>
</evidence>
<dbReference type="EMBL" id="SPUM01000150">
    <property type="protein sequence ID" value="TFW27447.1"/>
    <property type="molecule type" value="Genomic_DNA"/>
</dbReference>
<dbReference type="OrthoDB" id="9155675at2"/>
<gene>
    <name evidence="1" type="ORF">E4O92_23895</name>
</gene>
<dbReference type="AlphaFoldDB" id="A0A4Y9SPP5"/>